<keyword evidence="2" id="KW-1185">Reference proteome</keyword>
<gene>
    <name evidence="1" type="ORF">ACFO3J_11570</name>
</gene>
<evidence type="ECO:0000313" key="1">
    <source>
        <dbReference type="EMBL" id="MFC4032123.1"/>
    </source>
</evidence>
<dbReference type="RefSeq" id="WP_386428824.1">
    <property type="nucleotide sequence ID" value="NZ_JBHSBB010000009.1"/>
</dbReference>
<protein>
    <submittedName>
        <fullName evidence="1">Uncharacterized protein</fullName>
    </submittedName>
</protein>
<accession>A0ABV8HJB2</accession>
<comment type="caution">
    <text evidence="1">The sequence shown here is derived from an EMBL/GenBank/DDBJ whole genome shotgun (WGS) entry which is preliminary data.</text>
</comment>
<proteinExistence type="predicted"/>
<sequence length="140" mass="15705">MTTDLIAEVKANFKRFVSGHTDPDIDDTTVYLETLLAEWLYIGMGIEATAANYDHFLQVVLAITDDVLQGTARLDYSGPEAARYRRSISGLVDPKRGDSVLTRFGYDRLVWQTQEGRRSDELRGLVARTLTTSEPETTDT</sequence>
<reference evidence="2" key="1">
    <citation type="journal article" date="2019" name="Int. J. Syst. Evol. Microbiol.">
        <title>The Global Catalogue of Microorganisms (GCM) 10K type strain sequencing project: providing services to taxonomists for standard genome sequencing and annotation.</title>
        <authorList>
            <consortium name="The Broad Institute Genomics Platform"/>
            <consortium name="The Broad Institute Genome Sequencing Center for Infectious Disease"/>
            <person name="Wu L."/>
            <person name="Ma J."/>
        </authorList>
    </citation>
    <scope>NUCLEOTIDE SEQUENCE [LARGE SCALE GENOMIC DNA]</scope>
    <source>
        <strain evidence="2">CGMCC 4.7237</strain>
    </source>
</reference>
<dbReference type="EMBL" id="JBHSBB010000009">
    <property type="protein sequence ID" value="MFC4032123.1"/>
    <property type="molecule type" value="Genomic_DNA"/>
</dbReference>
<organism evidence="1 2">
    <name type="scientific">Streptomyces polygonati</name>
    <dbReference type="NCBI Taxonomy" id="1617087"/>
    <lineage>
        <taxon>Bacteria</taxon>
        <taxon>Bacillati</taxon>
        <taxon>Actinomycetota</taxon>
        <taxon>Actinomycetes</taxon>
        <taxon>Kitasatosporales</taxon>
        <taxon>Streptomycetaceae</taxon>
        <taxon>Streptomyces</taxon>
    </lineage>
</organism>
<name>A0ABV8HJB2_9ACTN</name>
<evidence type="ECO:0000313" key="2">
    <source>
        <dbReference type="Proteomes" id="UP001595765"/>
    </source>
</evidence>
<dbReference type="Proteomes" id="UP001595765">
    <property type="component" value="Unassembled WGS sequence"/>
</dbReference>